<dbReference type="AlphaFoldDB" id="A0A9J6P7K9"/>
<comment type="function">
    <text evidence="5 6">Structural component of flagellum, the bacterial motility apparatus. Part of the rod structure of flagellar basal body.</text>
</comment>
<protein>
    <recommendedName>
        <fullName evidence="3 6">Flagellar basal body rod protein FlgB</fullName>
    </recommendedName>
</protein>
<evidence type="ECO:0000313" key="9">
    <source>
        <dbReference type="Proteomes" id="UP001056429"/>
    </source>
</evidence>
<gene>
    <name evidence="8" type="primary">flgB</name>
    <name evidence="8" type="ORF">KDK92_23250</name>
</gene>
<dbReference type="PROSITE" id="PS00588">
    <property type="entry name" value="FLAGELLA_BB_ROD"/>
    <property type="match status" value="1"/>
</dbReference>
<keyword evidence="8" id="KW-0966">Cell projection</keyword>
<dbReference type="GO" id="GO:0071978">
    <property type="term" value="P:bacterial-type flagellum-dependent swarming motility"/>
    <property type="evidence" value="ECO:0007669"/>
    <property type="project" value="TreeGrafter"/>
</dbReference>
<reference evidence="8" key="1">
    <citation type="journal article" date="2021" name="mSystems">
        <title>Bacteria and Archaea Synergistically Convert Glycine Betaine to Biogenic Methane in the Formosa Cold Seep of the South China Sea.</title>
        <authorList>
            <person name="Li L."/>
            <person name="Zhang W."/>
            <person name="Zhang S."/>
            <person name="Song L."/>
            <person name="Sun Q."/>
            <person name="Zhang H."/>
            <person name="Xiang H."/>
            <person name="Dong X."/>
        </authorList>
    </citation>
    <scope>NUCLEOTIDE SEQUENCE</scope>
    <source>
        <strain evidence="8">ZWT</strain>
    </source>
</reference>
<evidence type="ECO:0000256" key="4">
    <source>
        <dbReference type="ARBA" id="ARBA00023143"/>
    </source>
</evidence>
<dbReference type="GO" id="GO:0030694">
    <property type="term" value="C:bacterial-type flagellum basal body, rod"/>
    <property type="evidence" value="ECO:0007669"/>
    <property type="project" value="InterPro"/>
</dbReference>
<accession>A0A9J6P7K9</accession>
<evidence type="ECO:0000256" key="5">
    <source>
        <dbReference type="ARBA" id="ARBA00024934"/>
    </source>
</evidence>
<dbReference type="Pfam" id="PF00460">
    <property type="entry name" value="Flg_bb_rod"/>
    <property type="match status" value="1"/>
</dbReference>
<evidence type="ECO:0000256" key="3">
    <source>
        <dbReference type="ARBA" id="ARBA00014376"/>
    </source>
</evidence>
<dbReference type="NCBIfam" id="TIGR01396">
    <property type="entry name" value="FlgB"/>
    <property type="match status" value="1"/>
</dbReference>
<keyword evidence="8" id="KW-0282">Flagellum</keyword>
<keyword evidence="9" id="KW-1185">Reference proteome</keyword>
<proteinExistence type="inferred from homology"/>
<reference evidence="8" key="2">
    <citation type="submission" date="2021-04" db="EMBL/GenBank/DDBJ databases">
        <authorList>
            <person name="Dong X."/>
        </authorList>
    </citation>
    <scope>NUCLEOTIDE SEQUENCE</scope>
    <source>
        <strain evidence="8">ZWT</strain>
    </source>
</reference>
<name>A0A9J6P7K9_9CLOT</name>
<evidence type="ECO:0000256" key="6">
    <source>
        <dbReference type="PIRNR" id="PIRNR002889"/>
    </source>
</evidence>
<organism evidence="8 9">
    <name type="scientific">Oceanirhabdus seepicola</name>
    <dbReference type="NCBI Taxonomy" id="2828781"/>
    <lineage>
        <taxon>Bacteria</taxon>
        <taxon>Bacillati</taxon>
        <taxon>Bacillota</taxon>
        <taxon>Clostridia</taxon>
        <taxon>Eubacteriales</taxon>
        <taxon>Clostridiaceae</taxon>
        <taxon>Oceanirhabdus</taxon>
    </lineage>
</organism>
<evidence type="ECO:0000259" key="7">
    <source>
        <dbReference type="Pfam" id="PF00460"/>
    </source>
</evidence>
<dbReference type="InterPro" id="IPR001444">
    <property type="entry name" value="Flag_bb_rod_N"/>
</dbReference>
<comment type="caution">
    <text evidence="8">The sequence shown here is derived from an EMBL/GenBank/DDBJ whole genome shotgun (WGS) entry which is preliminary data.</text>
</comment>
<dbReference type="PANTHER" id="PTHR30435:SF12">
    <property type="entry name" value="FLAGELLAR BASAL BODY ROD PROTEIN FLGB"/>
    <property type="match status" value="1"/>
</dbReference>
<sequence>MVKVNIVDNNGYSILKQGLDAATLRGRVISNNIANGNTKGYKKFKVQFEESLNNSSGSFKRTNEKHLSLNGNKGASNVRVVRDETGEMRSDGNNVDIDNEMTNLAANTLKFNAMVSEMNKLYKMKEMVIKGGA</sequence>
<dbReference type="InterPro" id="IPR006300">
    <property type="entry name" value="FlgB"/>
</dbReference>
<keyword evidence="8" id="KW-0969">Cilium</keyword>
<dbReference type="Proteomes" id="UP001056429">
    <property type="component" value="Unassembled WGS sequence"/>
</dbReference>
<comment type="similarity">
    <text evidence="2 6">Belongs to the flagella basal body rod proteins family.</text>
</comment>
<keyword evidence="4 6" id="KW-0975">Bacterial flagellum</keyword>
<evidence type="ECO:0000313" key="8">
    <source>
        <dbReference type="EMBL" id="MCM1992643.1"/>
    </source>
</evidence>
<dbReference type="InterPro" id="IPR019776">
    <property type="entry name" value="Flagellar_basal_body_rod_CS"/>
</dbReference>
<comment type="subcellular location">
    <subcellularLocation>
        <location evidence="1 6">Bacterial flagellum basal body</location>
    </subcellularLocation>
</comment>
<evidence type="ECO:0000256" key="2">
    <source>
        <dbReference type="ARBA" id="ARBA00009677"/>
    </source>
</evidence>
<dbReference type="PANTHER" id="PTHR30435">
    <property type="entry name" value="FLAGELLAR PROTEIN"/>
    <property type="match status" value="1"/>
</dbReference>
<evidence type="ECO:0000256" key="1">
    <source>
        <dbReference type="ARBA" id="ARBA00004117"/>
    </source>
</evidence>
<dbReference type="EMBL" id="JAGSOJ010000007">
    <property type="protein sequence ID" value="MCM1992643.1"/>
    <property type="molecule type" value="Genomic_DNA"/>
</dbReference>
<feature type="domain" description="Flagellar basal body rod protein N-terminal" evidence="7">
    <location>
        <begin position="21"/>
        <end position="42"/>
    </location>
</feature>
<dbReference type="PIRSF" id="PIRSF002889">
    <property type="entry name" value="Rod_FlgB"/>
    <property type="match status" value="1"/>
</dbReference>
<comment type="subunit">
    <text evidence="6">The basal body constitutes a major portion of the flagellar organelle and consists of a number of rings mounted on a central rod.</text>
</comment>